<evidence type="ECO:0000259" key="10">
    <source>
        <dbReference type="SMART" id="SM00474"/>
    </source>
</evidence>
<dbReference type="GO" id="GO:0071040">
    <property type="term" value="P:nuclear polyadenylation-dependent antisense transcript catabolic process"/>
    <property type="evidence" value="ECO:0007669"/>
    <property type="project" value="TreeGrafter"/>
</dbReference>
<feature type="region of interest" description="Disordered" evidence="9">
    <location>
        <begin position="183"/>
        <end position="317"/>
    </location>
</feature>
<dbReference type="SUPFAM" id="SSF53098">
    <property type="entry name" value="Ribonuclease H-like"/>
    <property type="match status" value="1"/>
</dbReference>
<keyword evidence="7" id="KW-0539">Nucleus</keyword>
<dbReference type="OrthoDB" id="2250022at2759"/>
<protein>
    <recommendedName>
        <fullName evidence="10">3'-5' exonuclease domain-containing protein</fullName>
    </recommendedName>
</protein>
<dbReference type="SMART" id="SM00474">
    <property type="entry name" value="35EXOc"/>
    <property type="match status" value="1"/>
</dbReference>
<dbReference type="InterPro" id="IPR036397">
    <property type="entry name" value="RNaseH_sf"/>
</dbReference>
<accession>A0A1Y2B1D2</accession>
<dbReference type="InterPro" id="IPR012588">
    <property type="entry name" value="Exosome-assoc_fac_Rrp6_N"/>
</dbReference>
<evidence type="ECO:0000256" key="5">
    <source>
        <dbReference type="ARBA" id="ARBA00022835"/>
    </source>
</evidence>
<dbReference type="SUPFAM" id="SSF47819">
    <property type="entry name" value="HRDC-like"/>
    <property type="match status" value="1"/>
</dbReference>
<dbReference type="GO" id="GO:0071038">
    <property type="term" value="P:TRAMP-dependent tRNA surveillance pathway"/>
    <property type="evidence" value="ECO:0007669"/>
    <property type="project" value="TreeGrafter"/>
</dbReference>
<feature type="compositionally biased region" description="Basic and acidic residues" evidence="9">
    <location>
        <begin position="1"/>
        <end position="12"/>
    </location>
</feature>
<dbReference type="InterPro" id="IPR045092">
    <property type="entry name" value="Rrp6-like"/>
</dbReference>
<dbReference type="InterPro" id="IPR044876">
    <property type="entry name" value="HRDC_dom_sf"/>
</dbReference>
<keyword evidence="4" id="KW-0378">Hydrolase</keyword>
<dbReference type="Gene3D" id="1.10.150.80">
    <property type="entry name" value="HRDC domain"/>
    <property type="match status" value="1"/>
</dbReference>
<dbReference type="Pfam" id="PF08066">
    <property type="entry name" value="PMC2NT"/>
    <property type="match status" value="1"/>
</dbReference>
<dbReference type="GO" id="GO:0071036">
    <property type="term" value="P:nuclear polyadenylation-dependent snoRNA catabolic process"/>
    <property type="evidence" value="ECO:0007669"/>
    <property type="project" value="TreeGrafter"/>
</dbReference>
<feature type="region of interest" description="Disordered" evidence="9">
    <location>
        <begin position="1"/>
        <end position="20"/>
    </location>
</feature>
<feature type="domain" description="3'-5' exonuclease" evidence="10">
    <location>
        <begin position="632"/>
        <end position="802"/>
    </location>
</feature>
<dbReference type="EMBL" id="MCFC01000030">
    <property type="protein sequence ID" value="ORY28648.1"/>
    <property type="molecule type" value="Genomic_DNA"/>
</dbReference>
<evidence type="ECO:0000256" key="1">
    <source>
        <dbReference type="ARBA" id="ARBA00004123"/>
    </source>
</evidence>
<dbReference type="GO" id="GO:0005730">
    <property type="term" value="C:nucleolus"/>
    <property type="evidence" value="ECO:0007669"/>
    <property type="project" value="TreeGrafter"/>
</dbReference>
<evidence type="ECO:0000256" key="2">
    <source>
        <dbReference type="ARBA" id="ARBA00022552"/>
    </source>
</evidence>
<feature type="compositionally biased region" description="Pro residues" evidence="9">
    <location>
        <begin position="201"/>
        <end position="213"/>
    </location>
</feature>
<evidence type="ECO:0000313" key="11">
    <source>
        <dbReference type="EMBL" id="ORY28648.1"/>
    </source>
</evidence>
<feature type="compositionally biased region" description="Polar residues" evidence="9">
    <location>
        <begin position="1181"/>
        <end position="1204"/>
    </location>
</feature>
<evidence type="ECO:0000256" key="8">
    <source>
        <dbReference type="ARBA" id="ARBA00043957"/>
    </source>
</evidence>
<dbReference type="GO" id="GO:0071051">
    <property type="term" value="P:poly(A)-dependent snoRNA 3'-end processing"/>
    <property type="evidence" value="ECO:0007669"/>
    <property type="project" value="TreeGrafter"/>
</dbReference>
<dbReference type="Proteomes" id="UP000193986">
    <property type="component" value="Unassembled WGS sequence"/>
</dbReference>
<reference evidence="11 12" key="1">
    <citation type="submission" date="2016-07" db="EMBL/GenBank/DDBJ databases">
        <title>Pervasive Adenine N6-methylation of Active Genes in Fungi.</title>
        <authorList>
            <consortium name="DOE Joint Genome Institute"/>
            <person name="Mondo S.J."/>
            <person name="Dannebaum R.O."/>
            <person name="Kuo R.C."/>
            <person name="Labutti K."/>
            <person name="Haridas S."/>
            <person name="Kuo A."/>
            <person name="Salamov A."/>
            <person name="Ahrendt S.R."/>
            <person name="Lipzen A."/>
            <person name="Sullivan W."/>
            <person name="Andreopoulos W.B."/>
            <person name="Clum A."/>
            <person name="Lindquist E."/>
            <person name="Daum C."/>
            <person name="Ramamoorthy G.K."/>
            <person name="Gryganskyi A."/>
            <person name="Culley D."/>
            <person name="Magnuson J.K."/>
            <person name="James T.Y."/>
            <person name="O'Malley M.A."/>
            <person name="Stajich J.E."/>
            <person name="Spatafora J.W."/>
            <person name="Visel A."/>
            <person name="Grigoriev I.V."/>
        </authorList>
    </citation>
    <scope>NUCLEOTIDE SEQUENCE [LARGE SCALE GENOMIC DNA]</scope>
    <source>
        <strain evidence="11 12">68-887.2</strain>
    </source>
</reference>
<gene>
    <name evidence="11" type="ORF">BCR39DRAFT_559462</name>
</gene>
<dbReference type="Gene3D" id="3.30.420.10">
    <property type="entry name" value="Ribonuclease H-like superfamily/Ribonuclease H"/>
    <property type="match status" value="1"/>
</dbReference>
<dbReference type="GO" id="GO:0071035">
    <property type="term" value="P:nuclear polyadenylation-dependent rRNA catabolic process"/>
    <property type="evidence" value="ECO:0007669"/>
    <property type="project" value="TreeGrafter"/>
</dbReference>
<keyword evidence="5" id="KW-0271">Exosome</keyword>
<dbReference type="PANTHER" id="PTHR12124:SF47">
    <property type="entry name" value="EXOSOME COMPONENT 10"/>
    <property type="match status" value="1"/>
</dbReference>
<dbReference type="GO" id="GO:0071037">
    <property type="term" value="P:nuclear polyadenylation-dependent snRNA catabolic process"/>
    <property type="evidence" value="ECO:0007669"/>
    <property type="project" value="TreeGrafter"/>
</dbReference>
<dbReference type="STRING" id="71784.A0A1Y2B1D2"/>
<dbReference type="GO" id="GO:0000467">
    <property type="term" value="P:exonucleolytic trimming to generate mature 3'-end of 5.8S rRNA from tricistronic rRNA transcript (SSU-rRNA, 5.8S rRNA, LSU-rRNA)"/>
    <property type="evidence" value="ECO:0007669"/>
    <property type="project" value="InterPro"/>
</dbReference>
<keyword evidence="12" id="KW-1185">Reference proteome</keyword>
<dbReference type="Pfam" id="PF00570">
    <property type="entry name" value="HRDC"/>
    <property type="match status" value="1"/>
</dbReference>
<dbReference type="GO" id="GO:0000176">
    <property type="term" value="C:nuclear exosome (RNase complex)"/>
    <property type="evidence" value="ECO:0007669"/>
    <property type="project" value="InterPro"/>
</dbReference>
<dbReference type="GO" id="GO:0003727">
    <property type="term" value="F:single-stranded RNA binding"/>
    <property type="evidence" value="ECO:0007669"/>
    <property type="project" value="TreeGrafter"/>
</dbReference>
<dbReference type="GO" id="GO:0000166">
    <property type="term" value="F:nucleotide binding"/>
    <property type="evidence" value="ECO:0007669"/>
    <property type="project" value="InterPro"/>
</dbReference>
<dbReference type="InterPro" id="IPR002562">
    <property type="entry name" value="3'-5'_exonuclease_dom"/>
</dbReference>
<name>A0A1Y2B1D2_9TREE</name>
<sequence>MASRCDTLDPPRTRSSTAFQPSKFHGGKIGFWTTIATSDRDSVSIIEGSQVLVISPTPLSSSPKGTTNTILPKRLSRALRQPALVSPSTPPLTHTANKNIESHPRVQVVVGQTTRVPYKGSDLPGVSFKAAPLLAPSSSSPTKQRSISFGEALHSDKSHQATGNYTPPLRVVEGLVPLKSSRPVYPRKKSIETRFKHRPTPFAPQRPRLPQPKRPFAFANRPTPPHLRGTTTPTPTAPAPNSQTPPHLRRTTAPAPDRPTLPHSRRRPSPIAPAPSTLPHLQSNRPTGVPHLPPPKYTPHSQPYLRKGSTVPASTVPVSPFRAARLARPSRSQGPSSPRPLLPSIRTQIHFALKYAHINLSILNKMSKRTELIPDPVKDFAKYLPHLTHSLDEVTTAAASLPGKSDLDFHRTMDRGFAKSIDEQSQRVLRMTERLLNLVIPESTKAKGLRRGLQDEDDVLDTYRRGVIEVTDGLLEDADHSLDELNGLKKASAIQVDPAAVAASSSKLPGPGDIRTKDGSYLPRDLWHASHLSKPQLSFPDVVSNSVELPQWTPSLTTKDFARVPLDHIPELKYELTTAEREDEALARRRHARELLLAQHPYYHETRHLEYPTHMFELNPPVHPESFEDTPFDFVDTPGKLDEMVQVLQGAKEIAVDLEHHAMRSYHGFTCLIQISVRGRDWVVDALKLRGELREGKLGGVMANPNIVKVFHGAKSDIAWLQRDFDIYVVNLFDTYHASVVLDLQSRSLASLLTTYASFNADKRYQMADWRLRPLPAEMLKYARADTHFLLYIYDTLRNTLLERDASTESLHQVLRESADTALTPYVRDQPDEVAMERSMKTWLSVSSSGLPGQVWRALWQWRDRTARELDESPSWILTNDMMKRLSLPSGAKSLIAIRALLKRSPIATSMAGEILKVIQDAKTATPPPEPVKHIQPDSELVVEQGLPSQMDKEEPISTTVERDSSIEVTSTTSKSASSLLATEAQATYTTVLSTPPSFAEETASTSTPNKRDIWERVVQRPVPRVKSKMFGSTIKSSSSAATSVKPKGSSKLFGKSLARLNRPIATGFDSVKAEIVADLAPVPKAPVQPVEIVVNKKKEKAVPAVESVPFIPVQDRTTIVEKSSTSSTQAGLSKPSNSSKAPLNAVPVEREVVQVKRKRNKKRALVSPVDNSIPISVSATATSPVHVDSSTPAIDPSSATTTRVNKKPKKETAKKETKQIPAFDYKDVPNLLDNPGSAAGGKGRKRRDKKPKPAGITEDKFGKVPKDRSAPKEGARSGTFV</sequence>
<keyword evidence="2" id="KW-0698">rRNA processing</keyword>
<dbReference type="CDD" id="cd06147">
    <property type="entry name" value="Rrp6p_like_exo"/>
    <property type="match status" value="1"/>
</dbReference>
<feature type="compositionally biased region" description="Basic and acidic residues" evidence="9">
    <location>
        <begin position="1258"/>
        <end position="1276"/>
    </location>
</feature>
<dbReference type="InParanoid" id="A0A1Y2B1D2"/>
<comment type="caution">
    <text evidence="11">The sequence shown here is derived from an EMBL/GenBank/DDBJ whole genome shotgun (WGS) entry which is preliminary data.</text>
</comment>
<dbReference type="GO" id="GO:0000175">
    <property type="term" value="F:3'-5'-RNA exonuclease activity"/>
    <property type="evidence" value="ECO:0007669"/>
    <property type="project" value="InterPro"/>
</dbReference>
<feature type="compositionally biased region" description="Basic residues" evidence="9">
    <location>
        <begin position="1243"/>
        <end position="1253"/>
    </location>
</feature>
<comment type="subcellular location">
    <subcellularLocation>
        <location evidence="1">Nucleus</location>
    </subcellularLocation>
</comment>
<evidence type="ECO:0000313" key="12">
    <source>
        <dbReference type="Proteomes" id="UP000193986"/>
    </source>
</evidence>
<proteinExistence type="inferred from homology"/>
<dbReference type="GO" id="GO:0071044">
    <property type="term" value="P:histone mRNA catabolic process"/>
    <property type="evidence" value="ECO:0007669"/>
    <property type="project" value="TreeGrafter"/>
</dbReference>
<keyword evidence="3" id="KW-0540">Nuclease</keyword>
<dbReference type="InterPro" id="IPR049559">
    <property type="entry name" value="Rrp6p-like_exo"/>
</dbReference>
<dbReference type="GO" id="GO:0071039">
    <property type="term" value="P:nuclear polyadenylation-dependent CUT catabolic process"/>
    <property type="evidence" value="ECO:0007669"/>
    <property type="project" value="TreeGrafter"/>
</dbReference>
<feature type="compositionally biased region" description="Low complexity" evidence="9">
    <location>
        <begin position="226"/>
        <end position="246"/>
    </location>
</feature>
<comment type="similarity">
    <text evidence="8">Belongs to the exosome component 10/RRP6 family.</text>
</comment>
<dbReference type="InterPro" id="IPR012337">
    <property type="entry name" value="RNaseH-like_sf"/>
</dbReference>
<feature type="region of interest" description="Disordered" evidence="9">
    <location>
        <begin position="1120"/>
        <end position="1146"/>
    </location>
</feature>
<dbReference type="InterPro" id="IPR010997">
    <property type="entry name" value="HRDC-like_sf"/>
</dbReference>
<dbReference type="InterPro" id="IPR002121">
    <property type="entry name" value="HRDC_dom"/>
</dbReference>
<evidence type="ECO:0000256" key="3">
    <source>
        <dbReference type="ARBA" id="ARBA00022722"/>
    </source>
</evidence>
<evidence type="ECO:0000256" key="9">
    <source>
        <dbReference type="SAM" id="MobiDB-lite"/>
    </source>
</evidence>
<dbReference type="Pfam" id="PF01612">
    <property type="entry name" value="DNA_pol_A_exo1"/>
    <property type="match status" value="1"/>
</dbReference>
<evidence type="ECO:0000256" key="6">
    <source>
        <dbReference type="ARBA" id="ARBA00022839"/>
    </source>
</evidence>
<feature type="compositionally biased region" description="Polar residues" evidence="9">
    <location>
        <begin position="1120"/>
        <end position="1142"/>
    </location>
</feature>
<organism evidence="11 12">
    <name type="scientific">Naematelia encephala</name>
    <dbReference type="NCBI Taxonomy" id="71784"/>
    <lineage>
        <taxon>Eukaryota</taxon>
        <taxon>Fungi</taxon>
        <taxon>Dikarya</taxon>
        <taxon>Basidiomycota</taxon>
        <taxon>Agaricomycotina</taxon>
        <taxon>Tremellomycetes</taxon>
        <taxon>Tremellales</taxon>
        <taxon>Naemateliaceae</taxon>
        <taxon>Naematelia</taxon>
    </lineage>
</organism>
<evidence type="ECO:0000256" key="7">
    <source>
        <dbReference type="ARBA" id="ARBA00023242"/>
    </source>
</evidence>
<evidence type="ECO:0000256" key="4">
    <source>
        <dbReference type="ARBA" id="ARBA00022801"/>
    </source>
</evidence>
<dbReference type="PANTHER" id="PTHR12124">
    <property type="entry name" value="POLYMYOSITIS/SCLERODERMA AUTOANTIGEN-RELATED"/>
    <property type="match status" value="1"/>
</dbReference>
<feature type="region of interest" description="Disordered" evidence="9">
    <location>
        <begin position="1181"/>
        <end position="1282"/>
    </location>
</feature>
<keyword evidence="6" id="KW-0269">Exonuclease</keyword>